<protein>
    <submittedName>
        <fullName evidence="1">Uncharacterized protein</fullName>
    </submittedName>
</protein>
<evidence type="ECO:0000313" key="2">
    <source>
        <dbReference type="Proteomes" id="UP000029777"/>
    </source>
</evidence>
<organismHost>
    <name type="scientific">Haliotidae</name>
    <name type="common">abalones</name>
    <dbReference type="NCBI Taxonomy" id="6451"/>
</organismHost>
<dbReference type="RefSeq" id="YP_006908762.1">
    <property type="nucleotide sequence ID" value="NC_018874.1"/>
</dbReference>
<gene>
    <name evidence="1" type="ORF">AbHV_ORF110</name>
</gene>
<sequence>MTHILCICVSGFTKYYISCVKTTKNENDNFHSFRDFSSFPRLYRASSSRFCGVYGELENCPRQDPAVDHACVSQWDNRPCSLGTRNGPQTCTKTQSNCTFQDPSLISTNQTVMVECTRNTQLPCYIAARQTILYTYADYHSYIDSFCSSLRNRNSHICRFTDETPCMYSEHRMPCTTLATSSRNKVTVPSGQSWDTAWKSTICVIGRVHNLVENNFQLDSSVYDYYTLRYPQDFRDVLDHASSYITNECDDMRVEEDGTVVTN</sequence>
<organism evidence="1 2">
    <name type="scientific">Abalone herpesvirus (isolate Abalone/Australia/Victoria/2009)</name>
    <name type="common">AbHV</name>
    <dbReference type="NCBI Taxonomy" id="1241371"/>
    <lineage>
        <taxon>Viruses</taxon>
        <taxon>Duplodnaviria</taxon>
        <taxon>Heunggongvirae</taxon>
        <taxon>Peploviricota</taxon>
        <taxon>Herviviricetes</taxon>
        <taxon>Herpesvirales</taxon>
        <taxon>Malacoherpesviridae</taxon>
        <taxon>Aurivirus</taxon>
        <taxon>Aurivirus haliotidmalaco1</taxon>
    </lineage>
</organism>
<dbReference type="KEGG" id="vg:13853731"/>
<evidence type="ECO:0000313" key="1">
    <source>
        <dbReference type="EMBL" id="AFU90122.1"/>
    </source>
</evidence>
<dbReference type="EMBL" id="JX453331">
    <property type="protein sequence ID" value="AFU90122.1"/>
    <property type="molecule type" value="Genomic_DNA"/>
</dbReference>
<dbReference type="Proteomes" id="UP000029777">
    <property type="component" value="Segment"/>
</dbReference>
<accession>K4K8N6</accession>
<dbReference type="GeneID" id="13853731"/>
<proteinExistence type="predicted"/>
<keyword evidence="2" id="KW-1185">Reference proteome</keyword>
<name>K4K8N6_ABHV</name>
<reference evidence="1 2" key="1">
    <citation type="submission" date="2012-08" db="EMBL/GenBank/DDBJ databases">
        <title>Abalone herpesvirus genome reveals unexpected ancestry.</title>
        <authorList>
            <person name="Savin K.W."/>
            <person name="Fegan M."/>
            <person name="Powney R."/>
            <person name="Savage D."/>
            <person name="Wong F."/>
            <person name="Sawbridge T."/>
            <person name="Helsham J."/>
            <person name="Vardy M."/>
            <person name="Cogan N."/>
            <person name="Mohammad I."/>
            <person name="Cocks B.G."/>
            <person name="Warner S."/>
        </authorList>
    </citation>
    <scope>NUCLEOTIDE SEQUENCE [LARGE SCALE GENOMIC DNA]</scope>
    <source>
        <strain evidence="2">Isolate Abalone/Australia/Victoria/2009</strain>
    </source>
</reference>